<name>A8Q7R9_MALGO</name>
<feature type="compositionally biased region" description="Polar residues" evidence="1">
    <location>
        <begin position="506"/>
        <end position="520"/>
    </location>
</feature>
<feature type="region of interest" description="Disordered" evidence="1">
    <location>
        <begin position="506"/>
        <end position="583"/>
    </location>
</feature>
<comment type="caution">
    <text evidence="3">The sequence shown here is derived from an EMBL/GenBank/DDBJ whole genome shotgun (WGS) entry which is preliminary data.</text>
</comment>
<dbReference type="InterPro" id="IPR036047">
    <property type="entry name" value="F-box-like_dom_sf"/>
</dbReference>
<dbReference type="EMBL" id="AAYY01000011">
    <property type="protein sequence ID" value="EDP42341.1"/>
    <property type="molecule type" value="Genomic_DNA"/>
</dbReference>
<feature type="compositionally biased region" description="Acidic residues" evidence="1">
    <location>
        <begin position="533"/>
        <end position="543"/>
    </location>
</feature>
<feature type="region of interest" description="Disordered" evidence="1">
    <location>
        <begin position="97"/>
        <end position="124"/>
    </location>
</feature>
<organism evidence="3 4">
    <name type="scientific">Malassezia globosa (strain ATCC MYA-4612 / CBS 7966)</name>
    <name type="common">Dandruff-associated fungus</name>
    <dbReference type="NCBI Taxonomy" id="425265"/>
    <lineage>
        <taxon>Eukaryota</taxon>
        <taxon>Fungi</taxon>
        <taxon>Dikarya</taxon>
        <taxon>Basidiomycota</taxon>
        <taxon>Ustilaginomycotina</taxon>
        <taxon>Malasseziomycetes</taxon>
        <taxon>Malasseziales</taxon>
        <taxon>Malasseziaceae</taxon>
        <taxon>Malassezia</taxon>
    </lineage>
</organism>
<dbReference type="Proteomes" id="UP000008837">
    <property type="component" value="Unassembled WGS sequence"/>
</dbReference>
<dbReference type="GO" id="GO:0006893">
    <property type="term" value="P:Golgi to plasma membrane transport"/>
    <property type="evidence" value="ECO:0007669"/>
    <property type="project" value="TreeGrafter"/>
</dbReference>
<dbReference type="PANTHER" id="PTHR12100">
    <property type="entry name" value="SEC10"/>
    <property type="match status" value="1"/>
</dbReference>
<evidence type="ECO:0000313" key="3">
    <source>
        <dbReference type="EMBL" id="EDP42341.1"/>
    </source>
</evidence>
<dbReference type="FunCoup" id="A8Q7R9">
    <property type="interactions" value="27"/>
</dbReference>
<feature type="compositionally biased region" description="Polar residues" evidence="1">
    <location>
        <begin position="561"/>
        <end position="571"/>
    </location>
</feature>
<dbReference type="GeneID" id="5853861"/>
<gene>
    <name evidence="3" type="ORF">MGL_3099</name>
</gene>
<dbReference type="SUPFAM" id="SSF81383">
    <property type="entry name" value="F-box domain"/>
    <property type="match status" value="1"/>
</dbReference>
<sequence length="912" mass="102432">MDRWAPIAPRRIAPIISTLTKDNGASAHDPDDEIPSIRGLSRRVMLRILDFVPVSDLTSVALASRECWNLVCQEKLWKWRWDRIHWQKMESLPDALLDAPPEPIPMPATRTRKDPPPISGQPSAASSKVVDLLADLDWDPPSTLSPTPKPYSRRVQRAYHVLRPFLRSFMNAPSTTSSWLFTKIPNVTDQCKFLCTLARFASEHVQGVPSPGLEDEVAVRAKLRLASMALSTQLRTAYEANEASYTDSASSSEALQAMKLYAALAWDLRLIDEVLGSTSTTTRPSLPHAAKLHDLGGNAVAQAFVSSRPILNERMPHSPHDVVDHQGVFHLRPLQKFAQHLERELTDECALIQAVFPAAQPVEIVFIERVVHEIVADYLANTLQEARNAPPEVYLQVFVQSLVEMQRLTCVSGISDPDTTKAVICHVWLQHMDEYVLLELAWQHQHLKDVCDRWLRDLDSMLQEASDAASSMPLTPHSAADKRSFMANFTRALLLPAVSREQTKQVSSRASSFEAESTQGYAGLGHAPLGIGEENDDDDDDEWQAVSRQVNGHDHEHDDATSTSAHAQSVESQRRKSQSHRLSMSSLLNVETAVDMVNITRVSLQRLDLVRKTNSELRSRAQATIVQALVQLYASINDEHMTPGFRTAREQIGAYNPAQHDRTSSSGSIRHGQAADQVGPLLLFFELVHIGDTIQQMTQVFFEPVREKRRFENDLDEHVAAGLSAGVELLVQQLEYIVLTHQNPRDFYPELEAYVDVSQPTAACVECCETMRTYCHLLATCADKALLDVFYQEIGFRLYSVLCKHLKRQIISTLGGVRVISDLNHYFHFIETLEQPSLLTLFGALKRVASLFIIDEPKELAKLVQDTTLSNGTMRPEEMYEFLRARCDFKTIESNVDAEMYGIKIREDCIVS</sequence>
<reference evidence="3 4" key="1">
    <citation type="journal article" date="2007" name="Proc. Natl. Acad. Sci. U.S.A.">
        <title>Dandruff-associated Malassezia genomes reveal convergent and divergent virulence traits shared with plant and human fungal pathogens.</title>
        <authorList>
            <person name="Xu J."/>
            <person name="Saunders C.W."/>
            <person name="Hu P."/>
            <person name="Grant R.A."/>
            <person name="Boekhout T."/>
            <person name="Kuramae E.E."/>
            <person name="Kronstad J.W."/>
            <person name="Deangelis Y.M."/>
            <person name="Reeder N.L."/>
            <person name="Johnstone K.R."/>
            <person name="Leland M."/>
            <person name="Fieno A.M."/>
            <person name="Begley W.M."/>
            <person name="Sun Y."/>
            <person name="Lacey M.P."/>
            <person name="Chaudhary T."/>
            <person name="Keough T."/>
            <person name="Chu L."/>
            <person name="Sears R."/>
            <person name="Yuan B."/>
            <person name="Dawson T.L.Jr."/>
        </authorList>
    </citation>
    <scope>NUCLEOTIDE SEQUENCE [LARGE SCALE GENOMIC DNA]</scope>
    <source>
        <strain evidence="4">ATCC MYA-4612 / CBS 7966</strain>
    </source>
</reference>
<dbReference type="VEuPathDB" id="FungiDB:MGL_3099"/>
<dbReference type="InParanoid" id="A8Q7R9"/>
<protein>
    <recommendedName>
        <fullName evidence="2">Exocyst complex component Sec10-like alpha-helical bundle domain-containing protein</fullName>
    </recommendedName>
</protein>
<evidence type="ECO:0000256" key="1">
    <source>
        <dbReference type="SAM" id="MobiDB-lite"/>
    </source>
</evidence>
<feature type="domain" description="Exocyst complex component Sec10-like alpha-helical bundle" evidence="2">
    <location>
        <begin position="296"/>
        <end position="894"/>
    </location>
</feature>
<keyword evidence="4" id="KW-1185">Reference proteome</keyword>
<dbReference type="InterPro" id="IPR009976">
    <property type="entry name" value="Sec10-like"/>
</dbReference>
<dbReference type="AlphaFoldDB" id="A8Q7R9"/>
<evidence type="ECO:0000259" key="2">
    <source>
        <dbReference type="Pfam" id="PF07393"/>
    </source>
</evidence>
<evidence type="ECO:0000313" key="4">
    <source>
        <dbReference type="Proteomes" id="UP000008837"/>
    </source>
</evidence>
<dbReference type="OrthoDB" id="5554140at2759"/>
<dbReference type="RefSeq" id="XP_001729555.1">
    <property type="nucleotide sequence ID" value="XM_001729503.1"/>
</dbReference>
<dbReference type="PANTHER" id="PTHR12100:SF1">
    <property type="entry name" value="RECYCLIN-1"/>
    <property type="match status" value="1"/>
</dbReference>
<dbReference type="STRING" id="425265.A8Q7R9"/>
<dbReference type="KEGG" id="mgl:MGL_3099"/>
<accession>A8Q7R9</accession>
<dbReference type="Pfam" id="PF07393">
    <property type="entry name" value="Sec10_HB"/>
    <property type="match status" value="1"/>
</dbReference>
<feature type="compositionally biased region" description="Basic and acidic residues" evidence="1">
    <location>
        <begin position="551"/>
        <end position="560"/>
    </location>
</feature>
<dbReference type="InterPro" id="IPR048627">
    <property type="entry name" value="Sec10_HB"/>
</dbReference>
<dbReference type="OMA" id="WYQVKRD"/>
<dbReference type="GO" id="GO:0000145">
    <property type="term" value="C:exocyst"/>
    <property type="evidence" value="ECO:0007669"/>
    <property type="project" value="TreeGrafter"/>
</dbReference>
<dbReference type="GO" id="GO:0006887">
    <property type="term" value="P:exocytosis"/>
    <property type="evidence" value="ECO:0007669"/>
    <property type="project" value="TreeGrafter"/>
</dbReference>
<proteinExistence type="predicted"/>